<evidence type="ECO:0000256" key="2">
    <source>
        <dbReference type="ARBA" id="ARBA00011131"/>
    </source>
</evidence>
<dbReference type="CDD" id="cd03255">
    <property type="entry name" value="ABC_MJ0796_LolCDE_FtsE"/>
    <property type="match status" value="1"/>
</dbReference>
<evidence type="ECO:0000313" key="12">
    <source>
        <dbReference type="EMBL" id="TDL98729.1"/>
    </source>
</evidence>
<keyword evidence="6 12" id="KW-0067">ATP-binding</keyword>
<dbReference type="AlphaFoldDB" id="A0A4R6BFX3"/>
<evidence type="ECO:0000256" key="8">
    <source>
        <dbReference type="ARBA" id="ARBA00024359"/>
    </source>
</evidence>
<evidence type="ECO:0000256" key="10">
    <source>
        <dbReference type="ARBA" id="ARBA00024721"/>
    </source>
</evidence>
<evidence type="ECO:0000256" key="9">
    <source>
        <dbReference type="ARBA" id="ARBA00024432"/>
    </source>
</evidence>
<dbReference type="InterPro" id="IPR027417">
    <property type="entry name" value="P-loop_NTPase"/>
</dbReference>
<dbReference type="EMBL" id="SCWA01000002">
    <property type="protein sequence ID" value="TDL98729.1"/>
    <property type="molecule type" value="Genomic_DNA"/>
</dbReference>
<sequence>MLEIKEIKKTYGTGEQATEVLKGINLDVQDGEIVILYGPSGSGKSTLLTIIGGLLSPTSGEIVLDGRSWNSLSDQQMTAMRLSDIGFIFQVSHLLPYLNVKDQLTAVATENGMAAKEASERADILLNDFGLKHRSKAYPNRLSGGEKQRTAIARAFMNAPKMILADEPTASLDKERALEVVDMLKQRVKSSNTVCIMITHDQRLFSKADRLFMLDDGKLVDQTSQISTFN</sequence>
<evidence type="ECO:0000256" key="6">
    <source>
        <dbReference type="ARBA" id="ARBA00022840"/>
    </source>
</evidence>
<name>A0A4R6BFX3_9STAP</name>
<keyword evidence="4" id="KW-1003">Cell membrane</keyword>
<feature type="domain" description="ABC transporter" evidence="11">
    <location>
        <begin position="2"/>
        <end position="230"/>
    </location>
</feature>
<dbReference type="Gene3D" id="3.40.50.300">
    <property type="entry name" value="P-loop containing nucleotide triphosphate hydrolases"/>
    <property type="match status" value="1"/>
</dbReference>
<comment type="caution">
    <text evidence="12">The sequence shown here is derived from an EMBL/GenBank/DDBJ whole genome shotgun (WGS) entry which is preliminary data.</text>
</comment>
<comment type="similarity">
    <text evidence="8">Belongs to the ABC transporter superfamily. HrtA family.</text>
</comment>
<evidence type="ECO:0000256" key="1">
    <source>
        <dbReference type="ARBA" id="ARBA00004202"/>
    </source>
</evidence>
<dbReference type="InterPro" id="IPR003439">
    <property type="entry name" value="ABC_transporter-like_ATP-bd"/>
</dbReference>
<dbReference type="FunFam" id="3.40.50.300:FF:000032">
    <property type="entry name" value="Export ABC transporter ATP-binding protein"/>
    <property type="match status" value="1"/>
</dbReference>
<evidence type="ECO:0000313" key="13">
    <source>
        <dbReference type="Proteomes" id="UP000295310"/>
    </source>
</evidence>
<dbReference type="InterPro" id="IPR017911">
    <property type="entry name" value="MacB-like_ATP-bd"/>
</dbReference>
<keyword evidence="13" id="KW-1185">Reference proteome</keyword>
<dbReference type="PROSITE" id="PS50893">
    <property type="entry name" value="ABC_TRANSPORTER_2"/>
    <property type="match status" value="1"/>
</dbReference>
<organism evidence="12 13">
    <name type="scientific">Macrococcus brunensis</name>
    <dbReference type="NCBI Taxonomy" id="198483"/>
    <lineage>
        <taxon>Bacteria</taxon>
        <taxon>Bacillati</taxon>
        <taxon>Bacillota</taxon>
        <taxon>Bacilli</taxon>
        <taxon>Bacillales</taxon>
        <taxon>Staphylococcaceae</taxon>
        <taxon>Macrococcus</taxon>
    </lineage>
</organism>
<proteinExistence type="inferred from homology"/>
<dbReference type="SUPFAM" id="SSF52540">
    <property type="entry name" value="P-loop containing nucleoside triphosphate hydrolases"/>
    <property type="match status" value="1"/>
</dbReference>
<accession>A0A4R6BFX3</accession>
<dbReference type="Pfam" id="PF00005">
    <property type="entry name" value="ABC_tran"/>
    <property type="match status" value="1"/>
</dbReference>
<dbReference type="SMART" id="SM00382">
    <property type="entry name" value="AAA"/>
    <property type="match status" value="1"/>
</dbReference>
<keyword evidence="7" id="KW-0472">Membrane</keyword>
<comment type="subcellular location">
    <subcellularLocation>
        <location evidence="1">Cell membrane</location>
        <topology evidence="1">Peripheral membrane protein</topology>
    </subcellularLocation>
</comment>
<comment type="function">
    <text evidence="10">Part of the ABC transporter complex hrt involved in hemin import. Responsible for energy coupling to the transport system.</text>
</comment>
<dbReference type="InterPro" id="IPR015854">
    <property type="entry name" value="ABC_transpr_LolD-like"/>
</dbReference>
<keyword evidence="5" id="KW-0547">Nucleotide-binding</keyword>
<evidence type="ECO:0000256" key="4">
    <source>
        <dbReference type="ARBA" id="ARBA00022475"/>
    </source>
</evidence>
<dbReference type="InterPro" id="IPR003593">
    <property type="entry name" value="AAA+_ATPase"/>
</dbReference>
<dbReference type="GO" id="GO:0016887">
    <property type="term" value="F:ATP hydrolysis activity"/>
    <property type="evidence" value="ECO:0007669"/>
    <property type="project" value="InterPro"/>
</dbReference>
<evidence type="ECO:0000256" key="3">
    <source>
        <dbReference type="ARBA" id="ARBA00022448"/>
    </source>
</evidence>
<dbReference type="Proteomes" id="UP000295310">
    <property type="component" value="Unassembled WGS sequence"/>
</dbReference>
<comment type="subunit">
    <text evidence="2">The complex is composed of two ATP-binding proteins (HrtA), two transmembrane proteins (HrtB) and a solute-binding protein.</text>
</comment>
<evidence type="ECO:0000259" key="11">
    <source>
        <dbReference type="PROSITE" id="PS50893"/>
    </source>
</evidence>
<dbReference type="RefSeq" id="WP_133430991.1">
    <property type="nucleotide sequence ID" value="NZ_SCWA01000002.1"/>
</dbReference>
<evidence type="ECO:0000256" key="5">
    <source>
        <dbReference type="ARBA" id="ARBA00022741"/>
    </source>
</evidence>
<reference evidence="12 13" key="1">
    <citation type="submission" date="2019-01" db="EMBL/GenBank/DDBJ databases">
        <title>Draft genome sequences of the type strains of six Macrococcus species.</title>
        <authorList>
            <person name="Mazhar S."/>
            <person name="Altermann E."/>
            <person name="Hill C."/>
            <person name="Mcauliffe O."/>
        </authorList>
    </citation>
    <scope>NUCLEOTIDE SEQUENCE [LARGE SCALE GENOMIC DNA]</scope>
    <source>
        <strain evidence="12 13">CCM4811</strain>
    </source>
</reference>
<dbReference type="GO" id="GO:0005524">
    <property type="term" value="F:ATP binding"/>
    <property type="evidence" value="ECO:0007669"/>
    <property type="project" value="UniProtKB-KW"/>
</dbReference>
<dbReference type="OrthoDB" id="9791546at2"/>
<gene>
    <name evidence="12" type="ORF">ERX27_01160</name>
</gene>
<dbReference type="PANTHER" id="PTHR24220">
    <property type="entry name" value="IMPORT ATP-BINDING PROTEIN"/>
    <property type="match status" value="1"/>
</dbReference>
<protein>
    <recommendedName>
        <fullName evidence="9">Putative hemin import ATP-binding protein HrtA</fullName>
    </recommendedName>
</protein>
<dbReference type="GO" id="GO:0098796">
    <property type="term" value="C:membrane protein complex"/>
    <property type="evidence" value="ECO:0007669"/>
    <property type="project" value="UniProtKB-ARBA"/>
</dbReference>
<dbReference type="GO" id="GO:0005886">
    <property type="term" value="C:plasma membrane"/>
    <property type="evidence" value="ECO:0007669"/>
    <property type="project" value="UniProtKB-SubCell"/>
</dbReference>
<keyword evidence="3" id="KW-0813">Transport</keyword>
<dbReference type="GO" id="GO:0022857">
    <property type="term" value="F:transmembrane transporter activity"/>
    <property type="evidence" value="ECO:0007669"/>
    <property type="project" value="TreeGrafter"/>
</dbReference>
<evidence type="ECO:0000256" key="7">
    <source>
        <dbReference type="ARBA" id="ARBA00023136"/>
    </source>
</evidence>
<dbReference type="PANTHER" id="PTHR24220:SF666">
    <property type="entry name" value="HEMIN IMPORT ATP-BINDING PROTEIN HRTA-RELATED"/>
    <property type="match status" value="1"/>
</dbReference>